<dbReference type="STRING" id="284581.AMD01_12300"/>
<dbReference type="GO" id="GO:0007165">
    <property type="term" value="P:signal transduction"/>
    <property type="evidence" value="ECO:0007669"/>
    <property type="project" value="InterPro"/>
</dbReference>
<dbReference type="InterPro" id="IPR002545">
    <property type="entry name" value="CheW-lke_dom"/>
</dbReference>
<dbReference type="PROSITE" id="PS50851">
    <property type="entry name" value="CHEW"/>
    <property type="match status" value="1"/>
</dbReference>
<dbReference type="Proteomes" id="UP000037558">
    <property type="component" value="Unassembled WGS sequence"/>
</dbReference>
<keyword evidence="3" id="KW-1185">Reference proteome</keyword>
<proteinExistence type="predicted"/>
<dbReference type="PANTHER" id="PTHR22617">
    <property type="entry name" value="CHEMOTAXIS SENSOR HISTIDINE KINASE-RELATED"/>
    <property type="match status" value="1"/>
</dbReference>
<evidence type="ECO:0000313" key="3">
    <source>
        <dbReference type="Proteomes" id="UP000037558"/>
    </source>
</evidence>
<dbReference type="Gene3D" id="2.30.30.40">
    <property type="entry name" value="SH3 Domains"/>
    <property type="match status" value="1"/>
</dbReference>
<dbReference type="InterPro" id="IPR039315">
    <property type="entry name" value="CheW"/>
</dbReference>
<dbReference type="RefSeq" id="WP_053401686.1">
    <property type="nucleotide sequence ID" value="NZ_LILC01000013.1"/>
</dbReference>
<evidence type="ECO:0000259" key="1">
    <source>
        <dbReference type="PROSITE" id="PS50851"/>
    </source>
</evidence>
<dbReference type="Pfam" id="PF01584">
    <property type="entry name" value="CheW"/>
    <property type="match status" value="1"/>
</dbReference>
<name>A0A0M0L7D7_9BACI</name>
<dbReference type="PATRIC" id="fig|284581.3.peg.2581"/>
<protein>
    <submittedName>
        <fullName evidence="2">Chemotaxis protein CheW</fullName>
    </submittedName>
</protein>
<dbReference type="SMART" id="SM00260">
    <property type="entry name" value="CheW"/>
    <property type="match status" value="1"/>
</dbReference>
<dbReference type="SUPFAM" id="SSF50341">
    <property type="entry name" value="CheW-like"/>
    <property type="match status" value="1"/>
</dbReference>
<accession>A0A0M0L7D7</accession>
<dbReference type="AlphaFoldDB" id="A0A0M0L7D7"/>
<dbReference type="GO" id="GO:0005829">
    <property type="term" value="C:cytosol"/>
    <property type="evidence" value="ECO:0007669"/>
    <property type="project" value="TreeGrafter"/>
</dbReference>
<evidence type="ECO:0000313" key="2">
    <source>
        <dbReference type="EMBL" id="KOO46593.1"/>
    </source>
</evidence>
<reference evidence="3" key="1">
    <citation type="submission" date="2015-08" db="EMBL/GenBank/DDBJ databases">
        <title>Fjat-14210 dsm16467.</title>
        <authorList>
            <person name="Liu B."/>
            <person name="Wang J."/>
            <person name="Zhu Y."/>
            <person name="Liu G."/>
            <person name="Chen Q."/>
            <person name="Chen Z."/>
            <person name="Lan J."/>
            <person name="Che J."/>
            <person name="Ge C."/>
            <person name="Shi H."/>
            <person name="Pan Z."/>
            <person name="Liu X."/>
        </authorList>
    </citation>
    <scope>NUCLEOTIDE SEQUENCE [LARGE SCALE GENOMIC DNA]</scope>
    <source>
        <strain evidence="3">DSM 16467</strain>
    </source>
</reference>
<dbReference type="OrthoDB" id="9794382at2"/>
<gene>
    <name evidence="2" type="ORF">AMD01_12300</name>
</gene>
<sequence length="149" mass="16738">MTKMDMKVIVFQLHNEEYGIPVQQVRGIEKMQHITRVPRTTSYIKGVINLRGVVTPIIDLRARFDLEEIPYTDHTRIIIAAVGEIEVGLIVESANDVIDIDSSTIEPAPEIVDGIEVDYLNGVVKVEQRLLILLNLHKILEIDAAEVEG</sequence>
<dbReference type="PANTHER" id="PTHR22617:SF23">
    <property type="entry name" value="CHEMOTAXIS PROTEIN CHEW"/>
    <property type="match status" value="1"/>
</dbReference>
<feature type="domain" description="CheW-like" evidence="1">
    <location>
        <begin position="5"/>
        <end position="145"/>
    </location>
</feature>
<dbReference type="InterPro" id="IPR036061">
    <property type="entry name" value="CheW-like_dom_sf"/>
</dbReference>
<organism evidence="2 3">
    <name type="scientific">Priestia koreensis</name>
    <dbReference type="NCBI Taxonomy" id="284581"/>
    <lineage>
        <taxon>Bacteria</taxon>
        <taxon>Bacillati</taxon>
        <taxon>Bacillota</taxon>
        <taxon>Bacilli</taxon>
        <taxon>Bacillales</taxon>
        <taxon>Bacillaceae</taxon>
        <taxon>Priestia</taxon>
    </lineage>
</organism>
<dbReference type="CDD" id="cd00732">
    <property type="entry name" value="CheW"/>
    <property type="match status" value="1"/>
</dbReference>
<dbReference type="EMBL" id="LILC01000013">
    <property type="protein sequence ID" value="KOO46593.1"/>
    <property type="molecule type" value="Genomic_DNA"/>
</dbReference>
<dbReference type="GO" id="GO:0006935">
    <property type="term" value="P:chemotaxis"/>
    <property type="evidence" value="ECO:0007669"/>
    <property type="project" value="InterPro"/>
</dbReference>
<dbReference type="Gene3D" id="2.40.50.180">
    <property type="entry name" value="CheA-289, Domain 4"/>
    <property type="match status" value="1"/>
</dbReference>
<comment type="caution">
    <text evidence="2">The sequence shown here is derived from an EMBL/GenBank/DDBJ whole genome shotgun (WGS) entry which is preliminary data.</text>
</comment>